<keyword evidence="5 14" id="KW-0645">Protease</keyword>
<feature type="region of interest" description="Disordered" evidence="12">
    <location>
        <begin position="214"/>
        <end position="242"/>
    </location>
</feature>
<proteinExistence type="inferred from homology"/>
<feature type="non-terminal residue" evidence="14">
    <location>
        <position position="1"/>
    </location>
</feature>
<accession>A0A1R1YRQ0</accession>
<feature type="compositionally biased region" description="Polar residues" evidence="12">
    <location>
        <begin position="434"/>
        <end position="443"/>
    </location>
</feature>
<dbReference type="GO" id="GO:0034727">
    <property type="term" value="P:piecemeal microautophagy of the nucleus"/>
    <property type="evidence" value="ECO:0007669"/>
    <property type="project" value="TreeGrafter"/>
</dbReference>
<keyword evidence="8" id="KW-0653">Protein transport</keyword>
<protein>
    <recommendedName>
        <fullName evidence="11">Autophagy-related protein 4</fullName>
    </recommendedName>
</protein>
<dbReference type="GO" id="GO:0000423">
    <property type="term" value="P:mitophagy"/>
    <property type="evidence" value="ECO:0007669"/>
    <property type="project" value="TreeGrafter"/>
</dbReference>
<dbReference type="PANTHER" id="PTHR22624:SF49">
    <property type="entry name" value="CYSTEINE PROTEASE"/>
    <property type="match status" value="1"/>
</dbReference>
<evidence type="ECO:0000256" key="4">
    <source>
        <dbReference type="ARBA" id="ARBA00022490"/>
    </source>
</evidence>
<feature type="region of interest" description="Disordered" evidence="12">
    <location>
        <begin position="423"/>
        <end position="486"/>
    </location>
</feature>
<evidence type="ECO:0000256" key="9">
    <source>
        <dbReference type="ARBA" id="ARBA00023006"/>
    </source>
</evidence>
<gene>
    <name evidence="14" type="ORF">AYI69_g1038</name>
</gene>
<keyword evidence="6" id="KW-0378">Hydrolase</keyword>
<dbReference type="GO" id="GO:0015031">
    <property type="term" value="P:protein transport"/>
    <property type="evidence" value="ECO:0007669"/>
    <property type="project" value="UniProtKB-KW"/>
</dbReference>
<feature type="domain" description="Peptidase C54 catalytic" evidence="13">
    <location>
        <begin position="1006"/>
        <end position="1279"/>
    </location>
</feature>
<evidence type="ECO:0000256" key="7">
    <source>
        <dbReference type="ARBA" id="ARBA00022807"/>
    </source>
</evidence>
<evidence type="ECO:0000256" key="6">
    <source>
        <dbReference type="ARBA" id="ARBA00022801"/>
    </source>
</evidence>
<evidence type="ECO:0000313" key="15">
    <source>
        <dbReference type="Proteomes" id="UP000187429"/>
    </source>
</evidence>
<dbReference type="EMBL" id="LSSM01000277">
    <property type="protein sequence ID" value="OMJ29456.1"/>
    <property type="molecule type" value="Genomic_DNA"/>
</dbReference>
<feature type="compositionally biased region" description="Basic residues" evidence="12">
    <location>
        <begin position="219"/>
        <end position="231"/>
    </location>
</feature>
<evidence type="ECO:0000256" key="3">
    <source>
        <dbReference type="ARBA" id="ARBA00022448"/>
    </source>
</evidence>
<reference evidence="15" key="1">
    <citation type="submission" date="2017-01" db="EMBL/GenBank/DDBJ databases">
        <authorList>
            <person name="Wang Y."/>
            <person name="White M."/>
            <person name="Kvist S."/>
            <person name="Moncalvo J.-M."/>
        </authorList>
    </citation>
    <scope>NUCLEOTIDE SEQUENCE [LARGE SCALE GENOMIC DNA]</scope>
    <source>
        <strain evidence="15">ID-206-W2</strain>
    </source>
</reference>
<dbReference type="GO" id="GO:0019786">
    <property type="term" value="F:protein-phosphatidylethanolamide deconjugating activity"/>
    <property type="evidence" value="ECO:0007669"/>
    <property type="project" value="InterPro"/>
</dbReference>
<evidence type="ECO:0000259" key="13">
    <source>
        <dbReference type="Pfam" id="PF03416"/>
    </source>
</evidence>
<feature type="domain" description="Peptidase C54 catalytic" evidence="13">
    <location>
        <begin position="1365"/>
        <end position="1422"/>
    </location>
</feature>
<dbReference type="InterPro" id="IPR038765">
    <property type="entry name" value="Papain-like_cys_pep_sf"/>
</dbReference>
<comment type="catalytic activity">
    <reaction evidence="10">
        <text>[protein]-C-terminal L-amino acid-glycyl-phosphatidylethanolamide + H2O = [protein]-C-terminal L-amino acid-glycine + a 1,2-diacyl-sn-glycero-3-phosphoethanolamine</text>
        <dbReference type="Rhea" id="RHEA:67548"/>
        <dbReference type="Rhea" id="RHEA-COMP:17323"/>
        <dbReference type="Rhea" id="RHEA-COMP:17324"/>
        <dbReference type="ChEBI" id="CHEBI:15377"/>
        <dbReference type="ChEBI" id="CHEBI:64612"/>
        <dbReference type="ChEBI" id="CHEBI:172940"/>
        <dbReference type="ChEBI" id="CHEBI:172941"/>
    </reaction>
    <physiologicalReaction direction="left-to-right" evidence="10">
        <dbReference type="Rhea" id="RHEA:67549"/>
    </physiologicalReaction>
</comment>
<evidence type="ECO:0000256" key="11">
    <source>
        <dbReference type="ARBA" id="ARBA00030240"/>
    </source>
</evidence>
<evidence type="ECO:0000256" key="8">
    <source>
        <dbReference type="ARBA" id="ARBA00022927"/>
    </source>
</evidence>
<keyword evidence="7" id="KW-0788">Thiol protease</keyword>
<evidence type="ECO:0000256" key="12">
    <source>
        <dbReference type="SAM" id="MobiDB-lite"/>
    </source>
</evidence>
<evidence type="ECO:0000313" key="14">
    <source>
        <dbReference type="EMBL" id="OMJ29456.1"/>
    </source>
</evidence>
<comment type="subcellular location">
    <subcellularLocation>
        <location evidence="1">Cytoplasm</location>
    </subcellularLocation>
</comment>
<dbReference type="InterPro" id="IPR046792">
    <property type="entry name" value="Peptidase_C54_cat"/>
</dbReference>
<dbReference type="Pfam" id="PF03416">
    <property type="entry name" value="Peptidase_C54"/>
    <property type="match status" value="2"/>
</dbReference>
<dbReference type="GO" id="GO:0000045">
    <property type="term" value="P:autophagosome assembly"/>
    <property type="evidence" value="ECO:0007669"/>
    <property type="project" value="TreeGrafter"/>
</dbReference>
<evidence type="ECO:0000256" key="2">
    <source>
        <dbReference type="ARBA" id="ARBA00010958"/>
    </source>
</evidence>
<dbReference type="OrthoDB" id="2960936at2759"/>
<keyword evidence="3" id="KW-0813">Transport</keyword>
<keyword evidence="9" id="KW-0072">Autophagy</keyword>
<evidence type="ECO:0000256" key="1">
    <source>
        <dbReference type="ARBA" id="ARBA00004496"/>
    </source>
</evidence>
<dbReference type="GO" id="GO:0004197">
    <property type="term" value="F:cysteine-type endopeptidase activity"/>
    <property type="evidence" value="ECO:0007669"/>
    <property type="project" value="TreeGrafter"/>
</dbReference>
<name>A0A1R1YRQ0_9FUNG</name>
<feature type="region of interest" description="Disordered" evidence="12">
    <location>
        <begin position="313"/>
        <end position="344"/>
    </location>
</feature>
<keyword evidence="15" id="KW-1185">Reference proteome</keyword>
<sequence>PPPPPHHINSPYFHMKVYNKDKNLDLPFLSDSENENNYISSPSLLLPKNEMEPCNLPLHSKQPGSDNLIIDDFSFISSEEFENHFENSDFNSSNNFDNYLKLLSKKNISSEDKTFNSSQFFRKMGCWLYNLQAFQNIYNKDANKLKDLVQIEYTSSPLWILGTGYIFEGNDPVSFPMDFEFYNPIYHKKSMSDNLDSSICQNSDYVLLEKQKKSPLPPKRLKNSSKSKKSSRSTSKLLPSKKTLSIPNDKIDRYNMIELPDKSDPEIIDSEMLNSFQIIEKQKNAIKKRLGENFDKWGDQYSNMFETFKSIQNNSLSKRKSKGRTSSSQKNSFSKNVPPFNLLNKNPHNDVSPLFLNPNSSPANKNIRQKYLLDEIQISRTEFDSTINKLNNIKINPTEKSYASETEKNDEFVLLDKSLSEYSSTEDNTIKPINPTSKANSSAPRIHHKNKANSNFPNTRPKSKVISSNPNNRSKDVPPTPTENYALVDSTDIPSTFKPELPIKQPCLLNNISPTSPTRKSRLLNRDPDNSHINHDAPNCSPIKTDSYSKKNPIFSKANEKDILNILRMYEKLSKSDTPEICRRIKKTWEVPNFQTFLSISSISKWATKRGWKISQISSFGYITFYKEQISNDQKKNLDGSNSKSNWLKNLSFMLHISITEEPTPNIISNPESSPALKICDSKTKINFIATVYAQPSSWTTAMKKNFYQDSNCNIKLNSTLKRILLSFQNYYWPQSTNGSTKYELNYESNSVLSSINKSSTSQDSIDSKIVGKDDLSSSDEAEPAFKSIKDRLSTTTNTDNILADYTIVKNNSYSSDFEQTSDSYLIEDCDNTSNDTIVKSLLKCLDNSNSTPFISDKNLFLNLKSPIFNFEVRNVEKKYERLVKRLGPEYSIEFAENIKAISNPRINNKDYYSKPLPRAFVSERNISTISDNEYVTPGLEPYLDKKPSNNDFIAHRPRRNIPISNIFGETIINHEINSLNTNYPILSWFSCLSYNQHTLIQALLAVKSRFYFQYRKNYKNIASSKISSDIGWGCVHRSSQMLLSEAFMRVLPIRHPSALGGAFSRSFPPQFSDPKPSPYLSSLWYQRILEWFTDEDYTSSNDSLKESSGFYSLHSFSRAGLIFNKQVGDWFSPGTAANVIKILAQAHGQECPLSVYVCNDQLIIDSDFRKKAKSKINDITKLYNSKLENSSNQNSWVPALLLVPVRLGIEKVNPVYYNKIKKLFKNPYSLGFVGGSPGKSFFFIGSQDNNLLYLDPHFAKPYVSLDEYKKNKEVAEVGKISTSYNNRNSIKTSREIISQSDSSELSMSDIGSSYRVVNKKYPKGSKKYSFSSKSVNTNLLNEPNSNDRRSVSKDQFYNPDTSVLNFMDTHSSKIVSDEFEDVINDDFHTVNLRSIPIQDLDPSMFLAFIFKTEECWDNFIAEERHTAKKSVYDLSCSIDQIFKKNDALNSSAEFSSSSSNSKSSVLSTGGLCSGKNPLFSISI</sequence>
<dbReference type="GO" id="GO:0016485">
    <property type="term" value="P:protein processing"/>
    <property type="evidence" value="ECO:0007669"/>
    <property type="project" value="TreeGrafter"/>
</dbReference>
<dbReference type="Proteomes" id="UP000187429">
    <property type="component" value="Unassembled WGS sequence"/>
</dbReference>
<comment type="similarity">
    <text evidence="2">Belongs to the peptidase C54 family.</text>
</comment>
<evidence type="ECO:0000256" key="10">
    <source>
        <dbReference type="ARBA" id="ARBA00029362"/>
    </source>
</evidence>
<dbReference type="InterPro" id="IPR005078">
    <property type="entry name" value="Peptidase_C54"/>
</dbReference>
<keyword evidence="4" id="KW-0963">Cytoplasm</keyword>
<dbReference type="GO" id="GO:0035973">
    <property type="term" value="P:aggrephagy"/>
    <property type="evidence" value="ECO:0007669"/>
    <property type="project" value="TreeGrafter"/>
</dbReference>
<feature type="compositionally biased region" description="Low complexity" evidence="12">
    <location>
        <begin position="232"/>
        <end position="242"/>
    </location>
</feature>
<feature type="compositionally biased region" description="Polar residues" evidence="12">
    <location>
        <begin position="452"/>
        <end position="472"/>
    </location>
</feature>
<dbReference type="SUPFAM" id="SSF54001">
    <property type="entry name" value="Cysteine proteinases"/>
    <property type="match status" value="2"/>
</dbReference>
<comment type="caution">
    <text evidence="14">The sequence shown here is derived from an EMBL/GenBank/DDBJ whole genome shotgun (WGS) entry which is preliminary data.</text>
</comment>
<dbReference type="PANTHER" id="PTHR22624">
    <property type="entry name" value="CYSTEINE PROTEASE ATG4"/>
    <property type="match status" value="1"/>
</dbReference>
<dbReference type="GO" id="GO:0005737">
    <property type="term" value="C:cytoplasm"/>
    <property type="evidence" value="ECO:0007669"/>
    <property type="project" value="UniProtKB-SubCell"/>
</dbReference>
<evidence type="ECO:0000256" key="5">
    <source>
        <dbReference type="ARBA" id="ARBA00022670"/>
    </source>
</evidence>
<organism evidence="14 15">
    <name type="scientific">Smittium culicis</name>
    <dbReference type="NCBI Taxonomy" id="133412"/>
    <lineage>
        <taxon>Eukaryota</taxon>
        <taxon>Fungi</taxon>
        <taxon>Fungi incertae sedis</taxon>
        <taxon>Zoopagomycota</taxon>
        <taxon>Kickxellomycotina</taxon>
        <taxon>Harpellomycetes</taxon>
        <taxon>Harpellales</taxon>
        <taxon>Legeriomycetaceae</taxon>
        <taxon>Smittium</taxon>
    </lineage>
</organism>